<organism evidence="1 2">
    <name type="scientific">Fusarium anthophilum</name>
    <dbReference type="NCBI Taxonomy" id="48485"/>
    <lineage>
        <taxon>Eukaryota</taxon>
        <taxon>Fungi</taxon>
        <taxon>Dikarya</taxon>
        <taxon>Ascomycota</taxon>
        <taxon>Pezizomycotina</taxon>
        <taxon>Sordariomycetes</taxon>
        <taxon>Hypocreomycetidae</taxon>
        <taxon>Hypocreales</taxon>
        <taxon>Nectriaceae</taxon>
        <taxon>Fusarium</taxon>
        <taxon>Fusarium fujikuroi species complex</taxon>
    </lineage>
</organism>
<sequence length="233" mass="26639">MWHIDVFNSLSTLGESNKLLSERLAKLGDRADLAELRDIFQQFEVTDTVGLALLHKHFSIEEGERVVEFGHVSTPWPVPPDGRMAGGYLVPRSWRFWDDMLEPYEFGFNHPGQEEYKDVPLPAGFAERLRAFLAETNLLDVLGICVIGEDEIVGRIEKNRGRVNFTVPASRPEDLSVELTPTHSPSVWSFDFIKDFLDALDLFAYASAVSLTISEFRCKPYKESKYEKIRELR</sequence>
<name>A0A8H5DUU3_9HYPO</name>
<evidence type="ECO:0000313" key="1">
    <source>
        <dbReference type="EMBL" id="KAF5236316.1"/>
    </source>
</evidence>
<keyword evidence="2" id="KW-1185">Reference proteome</keyword>
<gene>
    <name evidence="1" type="ORF">FANTH_11268</name>
</gene>
<dbReference type="Proteomes" id="UP000573603">
    <property type="component" value="Unassembled WGS sequence"/>
</dbReference>
<comment type="caution">
    <text evidence="1">The sequence shown here is derived from an EMBL/GenBank/DDBJ whole genome shotgun (WGS) entry which is preliminary data.</text>
</comment>
<protein>
    <submittedName>
        <fullName evidence="1">Uncharacterized protein</fullName>
    </submittedName>
</protein>
<accession>A0A8H5DUU3</accession>
<proteinExistence type="predicted"/>
<dbReference type="AlphaFoldDB" id="A0A8H5DUU3"/>
<reference evidence="1 2" key="1">
    <citation type="journal article" date="2020" name="BMC Genomics">
        <title>Correction to: Identification and distribution of gene clusters required for synthesis of sphingolipid metabolism inhibitors in diverse species of the filamentous fungus Fusarium.</title>
        <authorList>
            <person name="Kim H.S."/>
            <person name="Lohmar J.M."/>
            <person name="Busman M."/>
            <person name="Brown D.W."/>
            <person name="Naumann T.A."/>
            <person name="Divon H.H."/>
            <person name="Lysoe E."/>
            <person name="Uhlig S."/>
            <person name="Proctor R.H."/>
        </authorList>
    </citation>
    <scope>NUCLEOTIDE SEQUENCE [LARGE SCALE GENOMIC DNA]</scope>
    <source>
        <strain evidence="1 2">NRRL 25214</strain>
    </source>
</reference>
<dbReference type="EMBL" id="JABEVY010000331">
    <property type="protein sequence ID" value="KAF5236316.1"/>
    <property type="molecule type" value="Genomic_DNA"/>
</dbReference>
<evidence type="ECO:0000313" key="2">
    <source>
        <dbReference type="Proteomes" id="UP000573603"/>
    </source>
</evidence>